<dbReference type="Gene3D" id="3.10.570.10">
    <property type="entry name" value="sex pheromone staph- cam373 precursor domain"/>
    <property type="match status" value="1"/>
</dbReference>
<evidence type="ECO:0008006" key="4">
    <source>
        <dbReference type="Google" id="ProtNLM"/>
    </source>
</evidence>
<dbReference type="STRING" id="708126.BW727_100060"/>
<dbReference type="CDD" id="cd13441">
    <property type="entry name" value="CamS_repeat_1"/>
    <property type="match status" value="1"/>
</dbReference>
<dbReference type="EMBL" id="CP019728">
    <property type="protein sequence ID" value="AQS52470.1"/>
    <property type="molecule type" value="Genomic_DNA"/>
</dbReference>
<feature type="region of interest" description="Disordered" evidence="1">
    <location>
        <begin position="109"/>
        <end position="130"/>
    </location>
</feature>
<dbReference type="Pfam" id="PF07537">
    <property type="entry name" value="CamS"/>
    <property type="match status" value="1"/>
</dbReference>
<dbReference type="PIRSF" id="PIRSF012509">
    <property type="entry name" value="CamS"/>
    <property type="match status" value="1"/>
</dbReference>
<accession>A0A1S6ILP8</accession>
<gene>
    <name evidence="2" type="ORF">BW727_100060</name>
</gene>
<reference evidence="2 3" key="1">
    <citation type="journal article" date="2014" name="Int. J. Syst. Evol. Microbiol.">
        <title>Jeotgalibaca dankookensis gen. nov., sp. nov., a member of the family Carnobacteriaceae, isolated from seujeot (Korean traditional food).</title>
        <authorList>
            <person name="Lee D.G."/>
            <person name="Trujillo M.E."/>
            <person name="Kang H."/>
            <person name="Ahn T.Y."/>
        </authorList>
    </citation>
    <scope>NUCLEOTIDE SEQUENCE [LARGE SCALE GENOMIC DNA]</scope>
    <source>
        <strain evidence="2 3">EX-07</strain>
    </source>
</reference>
<evidence type="ECO:0000313" key="3">
    <source>
        <dbReference type="Proteomes" id="UP000188993"/>
    </source>
</evidence>
<proteinExistence type="predicted"/>
<dbReference type="InterPro" id="IPR011426">
    <property type="entry name" value="CamS"/>
</dbReference>
<organism evidence="2 3">
    <name type="scientific">Jeotgalibaca dankookensis</name>
    <dbReference type="NCBI Taxonomy" id="708126"/>
    <lineage>
        <taxon>Bacteria</taxon>
        <taxon>Bacillati</taxon>
        <taxon>Bacillota</taxon>
        <taxon>Bacilli</taxon>
        <taxon>Lactobacillales</taxon>
        <taxon>Carnobacteriaceae</taxon>
        <taxon>Jeotgalibaca</taxon>
    </lineage>
</organism>
<dbReference type="Proteomes" id="UP000188993">
    <property type="component" value="Chromosome"/>
</dbReference>
<evidence type="ECO:0000313" key="2">
    <source>
        <dbReference type="EMBL" id="AQS52470.1"/>
    </source>
</evidence>
<name>A0A1S6ILP8_9LACT</name>
<keyword evidence="3" id="KW-1185">Reference proteome</keyword>
<dbReference type="AlphaFoldDB" id="A0A1S6ILP8"/>
<evidence type="ECO:0000256" key="1">
    <source>
        <dbReference type="SAM" id="MobiDB-lite"/>
    </source>
</evidence>
<dbReference type="CDD" id="cd13440">
    <property type="entry name" value="CamS_repeat_2"/>
    <property type="match status" value="1"/>
</dbReference>
<protein>
    <recommendedName>
        <fullName evidence="4">CamS sex pheromone cAM373</fullName>
    </recommendedName>
</protein>
<dbReference type="KEGG" id="jda:BW727_100060"/>
<sequence length="364" mass="41034">MSTLIACTDMQEANDQKNQPQTNVNAIPVETTSNQLSNDFYRAMIVDGEYETSSNRGVSLDLNSAINMKDFESGLLEVSRNVFATDKYYFQEGQMISENQARKWLGRKSEENPEGLNPAGNGSDDPSSRVPNYLSQILEQDFMIQTDKGFELGGIAIGLAMNQIDYYTTKDEQSRIYTYQQELDLETVEKYAQQYGNEIVARLRAENEIESIPIVVGIFIQSPQDSLAGGVYTYDGLSTSGNSVSEWVPRKEKKVLFPVDENSEDASHFANFKNEIQSFFPNLSGVNGVGHYRDEQLQNLKIDIMTQFYGETEIIAFTQHVTDAASRYLPESTRVEIKIESIGGIESFVARESQSQTFTYHIFD</sequence>